<dbReference type="InterPro" id="IPR000182">
    <property type="entry name" value="GNAT_dom"/>
</dbReference>
<dbReference type="CDD" id="cd04301">
    <property type="entry name" value="NAT_SF"/>
    <property type="match status" value="1"/>
</dbReference>
<keyword evidence="5" id="KW-1185">Reference proteome</keyword>
<dbReference type="Gene3D" id="3.40.630.30">
    <property type="match status" value="1"/>
</dbReference>
<feature type="domain" description="N-acetyltransferase" evidence="3">
    <location>
        <begin position="7"/>
        <end position="145"/>
    </location>
</feature>
<dbReference type="InterPro" id="IPR050832">
    <property type="entry name" value="Bact_Acetyltransf"/>
</dbReference>
<proteinExistence type="predicted"/>
<evidence type="ECO:0000256" key="1">
    <source>
        <dbReference type="ARBA" id="ARBA00022679"/>
    </source>
</evidence>
<dbReference type="InterPro" id="IPR016181">
    <property type="entry name" value="Acyl_CoA_acyltransferase"/>
</dbReference>
<dbReference type="PROSITE" id="PS51186">
    <property type="entry name" value="GNAT"/>
    <property type="match status" value="1"/>
</dbReference>
<evidence type="ECO:0000313" key="4">
    <source>
        <dbReference type="EMBL" id="MCW3486339.1"/>
    </source>
</evidence>
<dbReference type="RefSeq" id="WP_264733155.1">
    <property type="nucleotide sequence ID" value="NZ_JAPDNR010000001.1"/>
</dbReference>
<reference evidence="4 5" key="1">
    <citation type="submission" date="2022-10" db="EMBL/GenBank/DDBJ databases">
        <title>Chitinophaga nivalis PC15 sp. nov., isolated from Pyeongchang county, South Korea.</title>
        <authorList>
            <person name="Trinh H.N."/>
        </authorList>
    </citation>
    <scope>NUCLEOTIDE SEQUENCE [LARGE SCALE GENOMIC DNA]</scope>
    <source>
        <strain evidence="4 5">PC14</strain>
    </source>
</reference>
<sequence>MHRERMIDVVRIGKENRSLVSDFIAASAPVQDTFRYFNNRTIAVLDQHLCTLILLSDGAVAGYGHLDKEADTVWLGIALLPAFQGQGLGKTLLQALIAAATDLQLSVIHLSVDKENTPAIRLYEHHGFQRERQTDHISFYKLTIS</sequence>
<evidence type="ECO:0000259" key="3">
    <source>
        <dbReference type="PROSITE" id="PS51186"/>
    </source>
</evidence>
<dbReference type="PANTHER" id="PTHR43877">
    <property type="entry name" value="AMINOALKYLPHOSPHONATE N-ACETYLTRANSFERASE-RELATED-RELATED"/>
    <property type="match status" value="1"/>
</dbReference>
<dbReference type="SUPFAM" id="SSF55729">
    <property type="entry name" value="Acyl-CoA N-acyltransferases (Nat)"/>
    <property type="match status" value="1"/>
</dbReference>
<evidence type="ECO:0000256" key="2">
    <source>
        <dbReference type="ARBA" id="ARBA00023315"/>
    </source>
</evidence>
<dbReference type="Proteomes" id="UP001207742">
    <property type="component" value="Unassembled WGS sequence"/>
</dbReference>
<organism evidence="4 5">
    <name type="scientific">Chitinophaga nivalis</name>
    <dbReference type="NCBI Taxonomy" id="2991709"/>
    <lineage>
        <taxon>Bacteria</taxon>
        <taxon>Pseudomonadati</taxon>
        <taxon>Bacteroidota</taxon>
        <taxon>Chitinophagia</taxon>
        <taxon>Chitinophagales</taxon>
        <taxon>Chitinophagaceae</taxon>
        <taxon>Chitinophaga</taxon>
    </lineage>
</organism>
<name>A0ABT3IRK0_9BACT</name>
<protein>
    <submittedName>
        <fullName evidence="4">GNAT family N-acetyltransferase</fullName>
    </submittedName>
</protein>
<comment type="caution">
    <text evidence="4">The sequence shown here is derived from an EMBL/GenBank/DDBJ whole genome shotgun (WGS) entry which is preliminary data.</text>
</comment>
<dbReference type="EMBL" id="JAPDNS010000002">
    <property type="protein sequence ID" value="MCW3486339.1"/>
    <property type="molecule type" value="Genomic_DNA"/>
</dbReference>
<gene>
    <name evidence="4" type="ORF">OL497_20725</name>
</gene>
<evidence type="ECO:0000313" key="5">
    <source>
        <dbReference type="Proteomes" id="UP001207742"/>
    </source>
</evidence>
<accession>A0ABT3IRK0</accession>
<dbReference type="PANTHER" id="PTHR43877:SF2">
    <property type="entry name" value="AMINOALKYLPHOSPHONATE N-ACETYLTRANSFERASE-RELATED"/>
    <property type="match status" value="1"/>
</dbReference>
<dbReference type="Pfam" id="PF00583">
    <property type="entry name" value="Acetyltransf_1"/>
    <property type="match status" value="1"/>
</dbReference>
<keyword evidence="1" id="KW-0808">Transferase</keyword>
<keyword evidence="2" id="KW-0012">Acyltransferase</keyword>